<evidence type="ECO:0000313" key="2">
    <source>
        <dbReference type="EMBL" id="CAF5042276.1"/>
    </source>
</evidence>
<dbReference type="EMBL" id="CAJNOV010010135">
    <property type="protein sequence ID" value="CAF1394092.1"/>
    <property type="molecule type" value="Genomic_DNA"/>
</dbReference>
<reference evidence="1" key="1">
    <citation type="submission" date="2021-02" db="EMBL/GenBank/DDBJ databases">
        <authorList>
            <person name="Nowell W R."/>
        </authorList>
    </citation>
    <scope>NUCLEOTIDE SEQUENCE</scope>
</reference>
<gene>
    <name evidence="2" type="ORF">BYL167_LOCUS57074</name>
    <name evidence="1" type="ORF">CJN711_LOCUS21618</name>
</gene>
<accession>A0A815KD98</accession>
<name>A0A815KD98_9BILA</name>
<sequence>MGRLWKKIDEDILTENDLISLVKCHNVSVYREERFKKYDTITFRCSQYKRFTKCQYQVKANVFHDGIYQIFCSQHHEHESLENSIVPVEIRSVIHDLALNGLSVGQIRKTMEVLHPVISLLSQVKENGLKRHKNDVKR</sequence>
<dbReference type="EMBL" id="CAJOBH010224197">
    <property type="protein sequence ID" value="CAF5042276.1"/>
    <property type="molecule type" value="Genomic_DNA"/>
</dbReference>
<evidence type="ECO:0000313" key="1">
    <source>
        <dbReference type="EMBL" id="CAF1394092.1"/>
    </source>
</evidence>
<organism evidence="1 3">
    <name type="scientific">Rotaria magnacalcarata</name>
    <dbReference type="NCBI Taxonomy" id="392030"/>
    <lineage>
        <taxon>Eukaryota</taxon>
        <taxon>Metazoa</taxon>
        <taxon>Spiralia</taxon>
        <taxon>Gnathifera</taxon>
        <taxon>Rotifera</taxon>
        <taxon>Eurotatoria</taxon>
        <taxon>Bdelloidea</taxon>
        <taxon>Philodinida</taxon>
        <taxon>Philodinidae</taxon>
        <taxon>Rotaria</taxon>
    </lineage>
</organism>
<comment type="caution">
    <text evidence="1">The sequence shown here is derived from an EMBL/GenBank/DDBJ whole genome shotgun (WGS) entry which is preliminary data.</text>
</comment>
<protein>
    <recommendedName>
        <fullName evidence="4">SWIM-type domain-containing protein</fullName>
    </recommendedName>
</protein>
<dbReference type="Proteomes" id="UP000663855">
    <property type="component" value="Unassembled WGS sequence"/>
</dbReference>
<dbReference type="AlphaFoldDB" id="A0A815KD98"/>
<evidence type="ECO:0008006" key="4">
    <source>
        <dbReference type="Google" id="ProtNLM"/>
    </source>
</evidence>
<evidence type="ECO:0000313" key="3">
    <source>
        <dbReference type="Proteomes" id="UP000663855"/>
    </source>
</evidence>
<proteinExistence type="predicted"/>
<dbReference type="Proteomes" id="UP000681967">
    <property type="component" value="Unassembled WGS sequence"/>
</dbReference>